<dbReference type="AlphaFoldDB" id="A0A3E0HLG7"/>
<sequence>MATDQPGALGDLGRTRVSLTEQHIALGSQELPACQTMPVQQWIDTEIESDDALHPAWRRIDAADTDDDLGRQARMILAGLADRRPGPPLFLIGLLAHMQAIREHLRDAKLRALQDRMARLTEQIRPPLVHEIHDFADDNTDSNRKLAEAAAVSHTENGRWLNSPLSVSLPAPPRARPEPR</sequence>
<gene>
    <name evidence="2" type="ORF">BCF44_106464</name>
</gene>
<dbReference type="RefSeq" id="WP_116175909.1">
    <property type="nucleotide sequence ID" value="NZ_CP144375.1"/>
</dbReference>
<feature type="region of interest" description="Disordered" evidence="1">
    <location>
        <begin position="146"/>
        <end position="180"/>
    </location>
</feature>
<comment type="caution">
    <text evidence="2">The sequence shown here is derived from an EMBL/GenBank/DDBJ whole genome shotgun (WGS) entry which is preliminary data.</text>
</comment>
<evidence type="ECO:0000256" key="1">
    <source>
        <dbReference type="SAM" id="MobiDB-lite"/>
    </source>
</evidence>
<keyword evidence="3" id="KW-1185">Reference proteome</keyword>
<organism evidence="2 3">
    <name type="scientific">Kutzneria buriramensis</name>
    <dbReference type="NCBI Taxonomy" id="1045776"/>
    <lineage>
        <taxon>Bacteria</taxon>
        <taxon>Bacillati</taxon>
        <taxon>Actinomycetota</taxon>
        <taxon>Actinomycetes</taxon>
        <taxon>Pseudonocardiales</taxon>
        <taxon>Pseudonocardiaceae</taxon>
        <taxon>Kutzneria</taxon>
    </lineage>
</organism>
<protein>
    <submittedName>
        <fullName evidence="2">Uncharacterized protein</fullName>
    </submittedName>
</protein>
<name>A0A3E0HLG7_9PSEU</name>
<accession>A0A3E0HLG7</accession>
<dbReference type="EMBL" id="QUNO01000006">
    <property type="protein sequence ID" value="REH47299.1"/>
    <property type="molecule type" value="Genomic_DNA"/>
</dbReference>
<dbReference type="Proteomes" id="UP000256269">
    <property type="component" value="Unassembled WGS sequence"/>
</dbReference>
<evidence type="ECO:0000313" key="3">
    <source>
        <dbReference type="Proteomes" id="UP000256269"/>
    </source>
</evidence>
<evidence type="ECO:0000313" key="2">
    <source>
        <dbReference type="EMBL" id="REH47299.1"/>
    </source>
</evidence>
<reference evidence="2 3" key="1">
    <citation type="submission" date="2018-08" db="EMBL/GenBank/DDBJ databases">
        <title>Genomic Encyclopedia of Archaeal and Bacterial Type Strains, Phase II (KMG-II): from individual species to whole genera.</title>
        <authorList>
            <person name="Goeker M."/>
        </authorList>
    </citation>
    <scope>NUCLEOTIDE SEQUENCE [LARGE SCALE GENOMIC DNA]</scope>
    <source>
        <strain evidence="2 3">DSM 45791</strain>
    </source>
</reference>
<proteinExistence type="predicted"/>